<dbReference type="GO" id="GO:0008270">
    <property type="term" value="F:zinc ion binding"/>
    <property type="evidence" value="ECO:0007669"/>
    <property type="project" value="InterPro"/>
</dbReference>
<evidence type="ECO:0000256" key="2">
    <source>
        <dbReference type="ARBA" id="ARBA00001947"/>
    </source>
</evidence>
<dbReference type="Gene3D" id="2.60.40.1730">
    <property type="entry name" value="tricorn interacting facor f3 domain"/>
    <property type="match status" value="1"/>
</dbReference>
<comment type="catalytic activity">
    <reaction evidence="1">
        <text>Release of an N-terminal amino acid, Xaa-|-Yaa- from a peptide, amide or arylamide. Xaa is preferably Ala, but may be most amino acids including Pro (slow action). When a terminal hydrophobic residue is followed by a prolyl residue, the two may be released as an intact Xaa-Pro dipeptide.</text>
        <dbReference type="EC" id="3.4.11.2"/>
    </reaction>
</comment>
<evidence type="ECO:0000313" key="14">
    <source>
        <dbReference type="Proteomes" id="UP000824202"/>
    </source>
</evidence>
<comment type="caution">
    <text evidence="13">The sequence shown here is derived from an EMBL/GenBank/DDBJ whole genome shotgun (WGS) entry which is preliminary data.</text>
</comment>
<dbReference type="AlphaFoldDB" id="A0A9D1V0G0"/>
<keyword evidence="13" id="KW-0031">Aminopeptidase</keyword>
<evidence type="ECO:0000256" key="3">
    <source>
        <dbReference type="ARBA" id="ARBA00010136"/>
    </source>
</evidence>
<dbReference type="EC" id="3.4.11.2" evidence="4"/>
<dbReference type="Proteomes" id="UP000824202">
    <property type="component" value="Unassembled WGS sequence"/>
</dbReference>
<dbReference type="GO" id="GO:0070006">
    <property type="term" value="F:metalloaminopeptidase activity"/>
    <property type="evidence" value="ECO:0007669"/>
    <property type="project" value="TreeGrafter"/>
</dbReference>
<keyword evidence="9" id="KW-0862">Zinc</keyword>
<comment type="cofactor">
    <cofactor evidence="2">
        <name>Zn(2+)</name>
        <dbReference type="ChEBI" id="CHEBI:29105"/>
    </cofactor>
</comment>
<dbReference type="PANTHER" id="PTHR11533">
    <property type="entry name" value="PROTEASE M1 ZINC METALLOPROTEASE"/>
    <property type="match status" value="1"/>
</dbReference>
<evidence type="ECO:0000256" key="6">
    <source>
        <dbReference type="ARBA" id="ARBA00022670"/>
    </source>
</evidence>
<dbReference type="Gene3D" id="1.10.390.10">
    <property type="entry name" value="Neutral Protease Domain 2"/>
    <property type="match status" value="1"/>
</dbReference>
<evidence type="ECO:0000256" key="8">
    <source>
        <dbReference type="ARBA" id="ARBA00022801"/>
    </source>
</evidence>
<reference evidence="13" key="1">
    <citation type="journal article" date="2021" name="PeerJ">
        <title>Extensive microbial diversity within the chicken gut microbiome revealed by metagenomics and culture.</title>
        <authorList>
            <person name="Gilroy R."/>
            <person name="Ravi A."/>
            <person name="Getino M."/>
            <person name="Pursley I."/>
            <person name="Horton D.L."/>
            <person name="Alikhan N.F."/>
            <person name="Baker D."/>
            <person name="Gharbi K."/>
            <person name="Hall N."/>
            <person name="Watson M."/>
            <person name="Adriaenssens E.M."/>
            <person name="Foster-Nyarko E."/>
            <person name="Jarju S."/>
            <person name="Secka A."/>
            <person name="Antonio M."/>
            <person name="Oren A."/>
            <person name="Chaudhuri R.R."/>
            <person name="La Ragione R."/>
            <person name="Hildebrand F."/>
            <person name="Pallen M.J."/>
        </authorList>
    </citation>
    <scope>NUCLEOTIDE SEQUENCE</scope>
    <source>
        <strain evidence="13">23274</strain>
    </source>
</reference>
<feature type="domain" description="Peptidase M1 membrane alanine aminopeptidase" evidence="11">
    <location>
        <begin position="247"/>
        <end position="461"/>
    </location>
</feature>
<keyword evidence="6" id="KW-0645">Protease</keyword>
<dbReference type="GO" id="GO:0042277">
    <property type="term" value="F:peptide binding"/>
    <property type="evidence" value="ECO:0007669"/>
    <property type="project" value="TreeGrafter"/>
</dbReference>
<evidence type="ECO:0000256" key="4">
    <source>
        <dbReference type="ARBA" id="ARBA00012564"/>
    </source>
</evidence>
<dbReference type="InterPro" id="IPR027268">
    <property type="entry name" value="Peptidase_M4/M1_CTD_sf"/>
</dbReference>
<evidence type="ECO:0000256" key="5">
    <source>
        <dbReference type="ARBA" id="ARBA00015611"/>
    </source>
</evidence>
<keyword evidence="8" id="KW-0378">Hydrolase</keyword>
<dbReference type="PANTHER" id="PTHR11533:SF299">
    <property type="entry name" value="AMINOPEPTIDASE"/>
    <property type="match status" value="1"/>
</dbReference>
<dbReference type="InterPro" id="IPR042097">
    <property type="entry name" value="Aminopeptidase_N-like_N_sf"/>
</dbReference>
<keyword evidence="7" id="KW-0479">Metal-binding</keyword>
<dbReference type="InterPro" id="IPR045357">
    <property type="entry name" value="Aminopeptidase_N-like_N"/>
</dbReference>
<dbReference type="SUPFAM" id="SSF63737">
    <property type="entry name" value="Leukotriene A4 hydrolase N-terminal domain"/>
    <property type="match status" value="1"/>
</dbReference>
<evidence type="ECO:0000259" key="12">
    <source>
        <dbReference type="Pfam" id="PF17900"/>
    </source>
</evidence>
<name>A0A9D1V0G0_9BACT</name>
<comment type="similarity">
    <text evidence="3">Belongs to the peptidase M1 family.</text>
</comment>
<dbReference type="Pfam" id="PF01433">
    <property type="entry name" value="Peptidase_M1"/>
    <property type="match status" value="1"/>
</dbReference>
<sequence length="837" mass="95852">MKKWILWIGAAVVLASCHSSGQRPALYESGVSQELAIARKQIIRDLKYDLFFSIPQEKAQPVTGEVTLSFRLDKPEEIILDFREPADKISAVAVNGKPSGYVFRNEHIIVPAGEVVAGENTVTVRFTAGDQSLNRNEEFLYTLLVPDRARTVFPCFEQPDLKAQFALSLEVPASWKAVSNTYQTGEEQGRVDRKTIRFARTEPLSTYLFAFAAGEFERQEYTKGDRTIAAYYRETDPEKVAQLDIIFNQVMASLEWQEEFTGVPYPFAKYDIVILPGFQYGGMEHTGATFYNDTQLFLGKHPTPDEILRRAQLIAHETSHMWFGDDVTMKWFDDVWTKEVFANYFAACISEPMFPEVNHELNWLRTYTAASLSEDRTLGTNAIKQDLGNLSDAGLIYGQIIYNKAPVMMKKLVELMGWENFREGIRDYVRTYAYGNADWEDLVRILNRHADVDLEAFSRVWVHEKGMPHIYFYAKGNQLEIKQRDPYGRGLLWRQRFNVQVLGERDTLVEVDMRDTLLRLDFPFRISRAVPNVDGRGYGLFVPDAGSQLWILEHWAEMPDETARQSLLMQLYENYLAGNLSDTDWLTFLFKGIGTEKNPLIASTLVSYFPLPLQALEEVPRAVAEQKLFGLAASHPLASCRIQLLRMLMANQASGQVAGYFYDIWKNASENLLNESDYTTLAYELSLRFPEKSAEILATQRGRITNPDRLRQFDFISRAVSPDTLACDSLFRSLLQAENRRIEPWAATALRYLNHPLRDSYAVKYIRPALEELQEVQRTGDIFFPKNWVAALLGGHRCEAAYREVEAFLQARPDYPPLLKNKILQAAYPLYRLHAGK</sequence>
<feature type="domain" description="Aminopeptidase N-like N-terminal" evidence="12">
    <location>
        <begin position="118"/>
        <end position="208"/>
    </location>
</feature>
<dbReference type="Pfam" id="PF17900">
    <property type="entry name" value="Peptidase_M1_N"/>
    <property type="match status" value="1"/>
</dbReference>
<keyword evidence="10" id="KW-0482">Metalloprotease</keyword>
<dbReference type="PROSITE" id="PS51257">
    <property type="entry name" value="PROKAR_LIPOPROTEIN"/>
    <property type="match status" value="1"/>
</dbReference>
<evidence type="ECO:0000256" key="1">
    <source>
        <dbReference type="ARBA" id="ARBA00000098"/>
    </source>
</evidence>
<gene>
    <name evidence="13" type="ORF">H9863_06730</name>
</gene>
<evidence type="ECO:0000256" key="10">
    <source>
        <dbReference type="ARBA" id="ARBA00023049"/>
    </source>
</evidence>
<dbReference type="PRINTS" id="PR00756">
    <property type="entry name" value="ALADIPTASE"/>
</dbReference>
<protein>
    <recommendedName>
        <fullName evidence="5">Aminopeptidase N</fullName>
        <ecNumber evidence="4">3.4.11.2</ecNumber>
    </recommendedName>
</protein>
<dbReference type="GO" id="GO:0043171">
    <property type="term" value="P:peptide catabolic process"/>
    <property type="evidence" value="ECO:0007669"/>
    <property type="project" value="TreeGrafter"/>
</dbReference>
<dbReference type="GO" id="GO:0005737">
    <property type="term" value="C:cytoplasm"/>
    <property type="evidence" value="ECO:0007669"/>
    <property type="project" value="TreeGrafter"/>
</dbReference>
<evidence type="ECO:0000313" key="13">
    <source>
        <dbReference type="EMBL" id="HIX03796.1"/>
    </source>
</evidence>
<organism evidence="13 14">
    <name type="scientific">Candidatus Odoribacter faecigallinarum</name>
    <dbReference type="NCBI Taxonomy" id="2838706"/>
    <lineage>
        <taxon>Bacteria</taxon>
        <taxon>Pseudomonadati</taxon>
        <taxon>Bacteroidota</taxon>
        <taxon>Bacteroidia</taxon>
        <taxon>Bacteroidales</taxon>
        <taxon>Odoribacteraceae</taxon>
        <taxon>Odoribacter</taxon>
    </lineage>
</organism>
<dbReference type="SUPFAM" id="SSF55486">
    <property type="entry name" value="Metalloproteases ('zincins'), catalytic domain"/>
    <property type="match status" value="1"/>
</dbReference>
<reference evidence="13" key="2">
    <citation type="submission" date="2021-04" db="EMBL/GenBank/DDBJ databases">
        <authorList>
            <person name="Gilroy R."/>
        </authorList>
    </citation>
    <scope>NUCLEOTIDE SEQUENCE</scope>
    <source>
        <strain evidence="13">23274</strain>
    </source>
</reference>
<dbReference type="EMBL" id="DXFT01000130">
    <property type="protein sequence ID" value="HIX03796.1"/>
    <property type="molecule type" value="Genomic_DNA"/>
</dbReference>
<dbReference type="InterPro" id="IPR014782">
    <property type="entry name" value="Peptidase_M1_dom"/>
</dbReference>
<evidence type="ECO:0000256" key="7">
    <source>
        <dbReference type="ARBA" id="ARBA00022723"/>
    </source>
</evidence>
<dbReference type="InterPro" id="IPR001930">
    <property type="entry name" value="Peptidase_M1"/>
</dbReference>
<dbReference type="GO" id="GO:0016285">
    <property type="term" value="F:alanyl aminopeptidase activity"/>
    <property type="evidence" value="ECO:0007669"/>
    <property type="project" value="UniProtKB-EC"/>
</dbReference>
<dbReference type="GO" id="GO:0006508">
    <property type="term" value="P:proteolysis"/>
    <property type="evidence" value="ECO:0007669"/>
    <property type="project" value="UniProtKB-KW"/>
</dbReference>
<dbReference type="InterPro" id="IPR050344">
    <property type="entry name" value="Peptidase_M1_aminopeptidases"/>
</dbReference>
<dbReference type="GO" id="GO:0005615">
    <property type="term" value="C:extracellular space"/>
    <property type="evidence" value="ECO:0007669"/>
    <property type="project" value="TreeGrafter"/>
</dbReference>
<dbReference type="GO" id="GO:0016020">
    <property type="term" value="C:membrane"/>
    <property type="evidence" value="ECO:0007669"/>
    <property type="project" value="TreeGrafter"/>
</dbReference>
<evidence type="ECO:0000256" key="9">
    <source>
        <dbReference type="ARBA" id="ARBA00022833"/>
    </source>
</evidence>
<dbReference type="CDD" id="cd09602">
    <property type="entry name" value="M1_APN"/>
    <property type="match status" value="1"/>
</dbReference>
<evidence type="ECO:0000259" key="11">
    <source>
        <dbReference type="Pfam" id="PF01433"/>
    </source>
</evidence>
<accession>A0A9D1V0G0</accession>
<proteinExistence type="inferred from homology"/>